<comment type="similarity">
    <text evidence="1">Belongs to the thioesterase PaaI family.</text>
</comment>
<evidence type="ECO:0000256" key="2">
    <source>
        <dbReference type="ARBA" id="ARBA00022801"/>
    </source>
</evidence>
<dbReference type="PANTHER" id="PTHR21660:SF1">
    <property type="entry name" value="ACYL-COENZYME A THIOESTERASE 13"/>
    <property type="match status" value="1"/>
</dbReference>
<name>A0ABT7FHQ3_9RHOB</name>
<gene>
    <name evidence="4" type="ORF">QO034_16060</name>
</gene>
<protein>
    <submittedName>
        <fullName evidence="4">PaaI family thioesterase</fullName>
        <ecNumber evidence="4">3.1.2.-</ecNumber>
    </submittedName>
</protein>
<evidence type="ECO:0000313" key="5">
    <source>
        <dbReference type="Proteomes" id="UP001227126"/>
    </source>
</evidence>
<dbReference type="Gene3D" id="3.10.129.10">
    <property type="entry name" value="Hotdog Thioesterase"/>
    <property type="match status" value="1"/>
</dbReference>
<dbReference type="RefSeq" id="WP_284486539.1">
    <property type="nucleotide sequence ID" value="NZ_JASNJE010000022.1"/>
</dbReference>
<accession>A0ABT7FHQ3</accession>
<reference evidence="4 5" key="1">
    <citation type="submission" date="2023-05" db="EMBL/GenBank/DDBJ databases">
        <title>Sedimentitalea sp. nov. JM2-8.</title>
        <authorList>
            <person name="Huang J."/>
        </authorList>
    </citation>
    <scope>NUCLEOTIDE SEQUENCE [LARGE SCALE GENOMIC DNA]</scope>
    <source>
        <strain evidence="4 5">JM2-8</strain>
    </source>
</reference>
<comment type="caution">
    <text evidence="4">The sequence shown here is derived from an EMBL/GenBank/DDBJ whole genome shotgun (WGS) entry which is preliminary data.</text>
</comment>
<dbReference type="NCBIfam" id="TIGR00369">
    <property type="entry name" value="unchar_dom_1"/>
    <property type="match status" value="1"/>
</dbReference>
<dbReference type="PANTHER" id="PTHR21660">
    <property type="entry name" value="THIOESTERASE SUPERFAMILY MEMBER-RELATED"/>
    <property type="match status" value="1"/>
</dbReference>
<dbReference type="EMBL" id="JASNJE010000022">
    <property type="protein sequence ID" value="MDK3074608.1"/>
    <property type="molecule type" value="Genomic_DNA"/>
</dbReference>
<dbReference type="Pfam" id="PF03061">
    <property type="entry name" value="4HBT"/>
    <property type="match status" value="1"/>
</dbReference>
<keyword evidence="5" id="KW-1185">Reference proteome</keyword>
<dbReference type="SUPFAM" id="SSF54637">
    <property type="entry name" value="Thioesterase/thiol ester dehydrase-isomerase"/>
    <property type="match status" value="1"/>
</dbReference>
<sequence>MTKHTRSYDYITATFDPAAAMRLSGLDYMQALVAGQIGAPPSILATMGMSPPCELAVGEVAFDCEPGDFLLNPMGFVHGGFAATALDSSMGMAVHTTLDAGWGFTTAELKINYTRAILPDGGPLRAEGSVIHRGQRMATAEGRLVGLRDGKLYAHGSTTCFLFALADAKA</sequence>
<keyword evidence="2 4" id="KW-0378">Hydrolase</keyword>
<evidence type="ECO:0000256" key="1">
    <source>
        <dbReference type="ARBA" id="ARBA00008324"/>
    </source>
</evidence>
<dbReference type="InterPro" id="IPR039298">
    <property type="entry name" value="ACOT13"/>
</dbReference>
<dbReference type="GO" id="GO:0016787">
    <property type="term" value="F:hydrolase activity"/>
    <property type="evidence" value="ECO:0007669"/>
    <property type="project" value="UniProtKB-KW"/>
</dbReference>
<proteinExistence type="inferred from homology"/>
<dbReference type="InterPro" id="IPR003736">
    <property type="entry name" value="PAAI_dom"/>
</dbReference>
<dbReference type="InterPro" id="IPR006683">
    <property type="entry name" value="Thioestr_dom"/>
</dbReference>
<dbReference type="CDD" id="cd03443">
    <property type="entry name" value="PaaI_thioesterase"/>
    <property type="match status" value="1"/>
</dbReference>
<evidence type="ECO:0000259" key="3">
    <source>
        <dbReference type="Pfam" id="PF03061"/>
    </source>
</evidence>
<feature type="domain" description="Thioesterase" evidence="3">
    <location>
        <begin position="74"/>
        <end position="145"/>
    </location>
</feature>
<organism evidence="4 5">
    <name type="scientific">Sedimentitalea xiamensis</name>
    <dbReference type="NCBI Taxonomy" id="3050037"/>
    <lineage>
        <taxon>Bacteria</taxon>
        <taxon>Pseudomonadati</taxon>
        <taxon>Pseudomonadota</taxon>
        <taxon>Alphaproteobacteria</taxon>
        <taxon>Rhodobacterales</taxon>
        <taxon>Paracoccaceae</taxon>
        <taxon>Sedimentitalea</taxon>
    </lineage>
</organism>
<dbReference type="EC" id="3.1.2.-" evidence="4"/>
<evidence type="ECO:0000313" key="4">
    <source>
        <dbReference type="EMBL" id="MDK3074608.1"/>
    </source>
</evidence>
<dbReference type="Proteomes" id="UP001227126">
    <property type="component" value="Unassembled WGS sequence"/>
</dbReference>
<dbReference type="InterPro" id="IPR029069">
    <property type="entry name" value="HotDog_dom_sf"/>
</dbReference>